<keyword evidence="9" id="KW-0067">ATP-binding</keyword>
<evidence type="ECO:0000313" key="16">
    <source>
        <dbReference type="EMBL" id="KFG26336.1"/>
    </source>
</evidence>
<dbReference type="GeneID" id="77676430"/>
<feature type="domain" description="Pyruvate kinase barrel" evidence="15">
    <location>
        <begin position="7"/>
        <end position="331"/>
    </location>
</feature>
<dbReference type="NCBIfam" id="TIGR01064">
    <property type="entry name" value="pyruv_kin"/>
    <property type="match status" value="1"/>
</dbReference>
<dbReference type="GO" id="GO:0004743">
    <property type="term" value="F:pyruvate kinase activity"/>
    <property type="evidence" value="ECO:0007669"/>
    <property type="project" value="UniProtKB-EC"/>
</dbReference>
<keyword evidence="5 14" id="KW-0808">Transferase</keyword>
<dbReference type="SUPFAM" id="SSF50800">
    <property type="entry name" value="PK beta-barrel domain-like"/>
    <property type="match status" value="1"/>
</dbReference>
<evidence type="ECO:0000313" key="17">
    <source>
        <dbReference type="Proteomes" id="UP000054524"/>
    </source>
</evidence>
<dbReference type="HOGENOM" id="CLU_015439_1_1_1"/>
<dbReference type="GO" id="GO:0005524">
    <property type="term" value="F:ATP binding"/>
    <property type="evidence" value="ECO:0007669"/>
    <property type="project" value="UniProtKB-KW"/>
</dbReference>
<dbReference type="AlphaFoldDB" id="A0A086J2G8"/>
<dbReference type="EMBL" id="AKIJ01000003">
    <property type="protein sequence ID" value="KFG26336.1"/>
    <property type="molecule type" value="Genomic_DNA"/>
</dbReference>
<reference evidence="16 17" key="1">
    <citation type="journal article" date="2014" name="Genome Announc.">
        <title>Genome Sequence of the Microsporidian Species Nematocida sp1 Strain ERTm6 (ATCC PRA-372).</title>
        <authorList>
            <person name="Bakowski M.A."/>
            <person name="Priest M."/>
            <person name="Young S."/>
            <person name="Cuomo C.A."/>
            <person name="Troemel E.R."/>
        </authorList>
    </citation>
    <scope>NUCLEOTIDE SEQUENCE [LARGE SCALE GENOMIC DNA]</scope>
    <source>
        <strain evidence="16 17">ERTm6</strain>
    </source>
</reference>
<dbReference type="GO" id="GO:0030955">
    <property type="term" value="F:potassium ion binding"/>
    <property type="evidence" value="ECO:0007669"/>
    <property type="project" value="InterPro"/>
</dbReference>
<keyword evidence="8 14" id="KW-0418">Kinase</keyword>
<keyword evidence="12 16" id="KW-0670">Pyruvate</keyword>
<dbReference type="RefSeq" id="XP_052904891.1">
    <property type="nucleotide sequence ID" value="XM_053049086.1"/>
</dbReference>
<sequence length="409" mass="45016">MKKLLPSKIICTLGPASSSEEIICKMIDEGMSIARINLSHAAGESSHAVLNMLNHLRENIKYSALSIAMDTKGPEIRTGIVPDVGILINQGDTVVLTTDTKYSDSCEKSKVFIDHKNIYDDLSDACRSIFIDDGKLELEVLSVSKKREEITTKAKNSGCILSRKGVNIPNIKLSLPNLTENDRKSIEFGIQHGVDLIFASFIQRRQDIKDIKQMLTGRPNVKVIAKIESTEGLNNLSEIVEEADGVMIARGDLGIETDYSNLFFSQCMIAKECKYQKKPFIVATEILESMKCSLKPTRAEVTDLSFAVLSGAACVMLSGESAVGIDPVNTVRVMHKIVEKSSEAVLFPEAFKDQITLQPPVMKVLISKSAESLRSTHILFGWGAIHADLASDNVQIPNGYQLERVLDEK</sequence>
<dbReference type="Pfam" id="PF00224">
    <property type="entry name" value="PK"/>
    <property type="match status" value="1"/>
</dbReference>
<dbReference type="SUPFAM" id="SSF51621">
    <property type="entry name" value="Phosphoenolpyruvate/pyruvate domain"/>
    <property type="match status" value="1"/>
</dbReference>
<dbReference type="InterPro" id="IPR015813">
    <property type="entry name" value="Pyrv/PenolPyrv_kinase-like_dom"/>
</dbReference>
<evidence type="ECO:0000256" key="8">
    <source>
        <dbReference type="ARBA" id="ARBA00022777"/>
    </source>
</evidence>
<dbReference type="PROSITE" id="PS00110">
    <property type="entry name" value="PYRUVATE_KINASE"/>
    <property type="match status" value="1"/>
</dbReference>
<evidence type="ECO:0000256" key="3">
    <source>
        <dbReference type="ARBA" id="ARBA00008663"/>
    </source>
</evidence>
<comment type="pathway">
    <text evidence="2 14">Carbohydrate degradation; glycolysis; pyruvate from D-glyceraldehyde 3-phosphate: step 5/5.</text>
</comment>
<dbReference type="InterPro" id="IPR040442">
    <property type="entry name" value="Pyrv_kinase-like_dom_sf"/>
</dbReference>
<dbReference type="InterPro" id="IPR015806">
    <property type="entry name" value="Pyrv_Knase_insert_dom_sf"/>
</dbReference>
<dbReference type="EC" id="2.7.1.40" evidence="4 14"/>
<evidence type="ECO:0000256" key="1">
    <source>
        <dbReference type="ARBA" id="ARBA00001958"/>
    </source>
</evidence>
<dbReference type="Gene3D" id="3.20.20.60">
    <property type="entry name" value="Phosphoenolpyruvate-binding domains"/>
    <property type="match status" value="1"/>
</dbReference>
<evidence type="ECO:0000256" key="6">
    <source>
        <dbReference type="ARBA" id="ARBA00022723"/>
    </source>
</evidence>
<comment type="cofactor">
    <cofactor evidence="1">
        <name>K(+)</name>
        <dbReference type="ChEBI" id="CHEBI:29103"/>
    </cofactor>
</comment>
<evidence type="ECO:0000256" key="11">
    <source>
        <dbReference type="ARBA" id="ARBA00023152"/>
    </source>
</evidence>
<evidence type="ECO:0000256" key="12">
    <source>
        <dbReference type="ARBA" id="ARBA00023317"/>
    </source>
</evidence>
<evidence type="ECO:0000256" key="9">
    <source>
        <dbReference type="ARBA" id="ARBA00022840"/>
    </source>
</evidence>
<dbReference type="UniPathway" id="UPA00109">
    <property type="reaction ID" value="UER00188"/>
</dbReference>
<evidence type="ECO:0000256" key="13">
    <source>
        <dbReference type="ARBA" id="ARBA00048152"/>
    </source>
</evidence>
<organism evidence="16 17">
    <name type="scientific">Nematocida ausubeli (strain ATCC PRA-371 / ERTm2)</name>
    <name type="common">Nematode killer fungus</name>
    <dbReference type="NCBI Taxonomy" id="1913371"/>
    <lineage>
        <taxon>Eukaryota</taxon>
        <taxon>Fungi</taxon>
        <taxon>Fungi incertae sedis</taxon>
        <taxon>Microsporidia</taxon>
        <taxon>Nematocida</taxon>
    </lineage>
</organism>
<keyword evidence="17" id="KW-1185">Reference proteome</keyword>
<dbReference type="InterPro" id="IPR011037">
    <property type="entry name" value="Pyrv_Knase-like_insert_dom_sf"/>
</dbReference>
<keyword evidence="10 14" id="KW-0460">Magnesium</keyword>
<dbReference type="Proteomes" id="UP000054524">
    <property type="component" value="Unassembled WGS sequence"/>
</dbReference>
<comment type="similarity">
    <text evidence="3 14">Belongs to the pyruvate kinase family.</text>
</comment>
<dbReference type="Gene3D" id="2.40.33.10">
    <property type="entry name" value="PK beta-barrel domain-like"/>
    <property type="match status" value="1"/>
</dbReference>
<comment type="caution">
    <text evidence="16">The sequence shown here is derived from an EMBL/GenBank/DDBJ whole genome shotgun (WGS) entry which is preliminary data.</text>
</comment>
<dbReference type="PANTHER" id="PTHR11817">
    <property type="entry name" value="PYRUVATE KINASE"/>
    <property type="match status" value="1"/>
</dbReference>
<accession>A0A086J2G8</accession>
<protein>
    <recommendedName>
        <fullName evidence="4 14">Pyruvate kinase</fullName>
        <ecNumber evidence="4 14">2.7.1.40</ecNumber>
    </recommendedName>
</protein>
<dbReference type="PRINTS" id="PR01050">
    <property type="entry name" value="PYRUVTKNASE"/>
</dbReference>
<evidence type="ECO:0000256" key="10">
    <source>
        <dbReference type="ARBA" id="ARBA00022842"/>
    </source>
</evidence>
<dbReference type="GO" id="GO:0000287">
    <property type="term" value="F:magnesium ion binding"/>
    <property type="evidence" value="ECO:0007669"/>
    <property type="project" value="InterPro"/>
</dbReference>
<evidence type="ECO:0000259" key="15">
    <source>
        <dbReference type="Pfam" id="PF00224"/>
    </source>
</evidence>
<name>A0A086J2G8_NEMA1</name>
<gene>
    <name evidence="16" type="ORF">NESG_01457</name>
</gene>
<evidence type="ECO:0000256" key="4">
    <source>
        <dbReference type="ARBA" id="ARBA00012142"/>
    </source>
</evidence>
<comment type="catalytic activity">
    <reaction evidence="13 14">
        <text>pyruvate + ATP = phosphoenolpyruvate + ADP + H(+)</text>
        <dbReference type="Rhea" id="RHEA:18157"/>
        <dbReference type="ChEBI" id="CHEBI:15361"/>
        <dbReference type="ChEBI" id="CHEBI:15378"/>
        <dbReference type="ChEBI" id="CHEBI:30616"/>
        <dbReference type="ChEBI" id="CHEBI:58702"/>
        <dbReference type="ChEBI" id="CHEBI:456216"/>
        <dbReference type="EC" id="2.7.1.40"/>
    </reaction>
</comment>
<dbReference type="InterPro" id="IPR018209">
    <property type="entry name" value="Pyrv_Knase_AS"/>
</dbReference>
<dbReference type="InterPro" id="IPR036918">
    <property type="entry name" value="Pyrv_Knase_C_sf"/>
</dbReference>
<dbReference type="InterPro" id="IPR015793">
    <property type="entry name" value="Pyrv_Knase_brl"/>
</dbReference>
<dbReference type="InterPro" id="IPR001697">
    <property type="entry name" value="Pyr_Knase"/>
</dbReference>
<proteinExistence type="inferred from homology"/>
<dbReference type="Gene3D" id="3.40.1380.20">
    <property type="entry name" value="Pyruvate kinase, C-terminal domain"/>
    <property type="match status" value="1"/>
</dbReference>
<keyword evidence="6" id="KW-0479">Metal-binding</keyword>
<keyword evidence="11 14" id="KW-0324">Glycolysis</keyword>
<dbReference type="GO" id="GO:0016301">
    <property type="term" value="F:kinase activity"/>
    <property type="evidence" value="ECO:0007669"/>
    <property type="project" value="UniProtKB-KW"/>
</dbReference>
<dbReference type="FunFam" id="2.40.33.10:FF:000001">
    <property type="entry name" value="Pyruvate kinase"/>
    <property type="match status" value="1"/>
</dbReference>
<evidence type="ECO:0000256" key="7">
    <source>
        <dbReference type="ARBA" id="ARBA00022741"/>
    </source>
</evidence>
<evidence type="ECO:0000256" key="2">
    <source>
        <dbReference type="ARBA" id="ARBA00004997"/>
    </source>
</evidence>
<keyword evidence="7" id="KW-0547">Nucleotide-binding</keyword>
<evidence type="ECO:0000256" key="14">
    <source>
        <dbReference type="RuleBase" id="RU000504"/>
    </source>
</evidence>
<evidence type="ECO:0000256" key="5">
    <source>
        <dbReference type="ARBA" id="ARBA00022679"/>
    </source>
</evidence>